<dbReference type="AlphaFoldDB" id="A0A382CD14"/>
<sequence>MIPILNTITALAGTWLEGRVAKTKAKAEAEATVLIKQAESAADWEAAMARNSGQSWKDEWLTLLFSIPLILCFIPSMVPYVRDGFAVLETMPDFYQYTLSVIVAASFGVRSVIGIMNKKKKQ</sequence>
<accession>A0A382CD14</accession>
<evidence type="ECO:0000313" key="2">
    <source>
        <dbReference type="EMBL" id="SVB23571.1"/>
    </source>
</evidence>
<evidence type="ECO:0000256" key="1">
    <source>
        <dbReference type="SAM" id="Phobius"/>
    </source>
</evidence>
<feature type="transmembrane region" description="Helical" evidence="1">
    <location>
        <begin position="60"/>
        <end position="82"/>
    </location>
</feature>
<reference evidence="2" key="1">
    <citation type="submission" date="2018-05" db="EMBL/GenBank/DDBJ databases">
        <authorList>
            <person name="Lanie J.A."/>
            <person name="Ng W.-L."/>
            <person name="Kazmierczak K.M."/>
            <person name="Andrzejewski T.M."/>
            <person name="Davidsen T.M."/>
            <person name="Wayne K.J."/>
            <person name="Tettelin H."/>
            <person name="Glass J.I."/>
            <person name="Rusch D."/>
            <person name="Podicherti R."/>
            <person name="Tsui H.-C.T."/>
            <person name="Winkler M.E."/>
        </authorList>
    </citation>
    <scope>NUCLEOTIDE SEQUENCE</scope>
</reference>
<feature type="transmembrane region" description="Helical" evidence="1">
    <location>
        <begin position="94"/>
        <end position="113"/>
    </location>
</feature>
<keyword evidence="1" id="KW-0812">Transmembrane</keyword>
<proteinExistence type="predicted"/>
<evidence type="ECO:0008006" key="3">
    <source>
        <dbReference type="Google" id="ProtNLM"/>
    </source>
</evidence>
<keyword evidence="1" id="KW-0472">Membrane</keyword>
<keyword evidence="1" id="KW-1133">Transmembrane helix</keyword>
<name>A0A382CD14_9ZZZZ</name>
<protein>
    <recommendedName>
        <fullName evidence="3">Holin of 3TMs, for gene-transfer release</fullName>
    </recommendedName>
</protein>
<organism evidence="2">
    <name type="scientific">marine metagenome</name>
    <dbReference type="NCBI Taxonomy" id="408172"/>
    <lineage>
        <taxon>unclassified sequences</taxon>
        <taxon>metagenomes</taxon>
        <taxon>ecological metagenomes</taxon>
    </lineage>
</organism>
<dbReference type="EMBL" id="UINC01033775">
    <property type="protein sequence ID" value="SVB23571.1"/>
    <property type="molecule type" value="Genomic_DNA"/>
</dbReference>
<gene>
    <name evidence="2" type="ORF">METZ01_LOCUS176425</name>
</gene>